<gene>
    <name evidence="1" type="ORF">E2C01_036709</name>
</gene>
<sequence length="83" mass="8634">MKAGCGTSTQETSLTSPAMTLIPPSAASCGAHKQMESKCRRKSEAYSSASGNCQHIATRTTAHAFISGCVSNQLRVADGRDVS</sequence>
<name>A0A5B7F9E5_PORTR</name>
<accession>A0A5B7F9E5</accession>
<keyword evidence="2" id="KW-1185">Reference proteome</keyword>
<evidence type="ECO:0000313" key="2">
    <source>
        <dbReference type="Proteomes" id="UP000324222"/>
    </source>
</evidence>
<dbReference type="PROSITE" id="PS51257">
    <property type="entry name" value="PROKAR_LIPOPROTEIN"/>
    <property type="match status" value="1"/>
</dbReference>
<evidence type="ECO:0000313" key="1">
    <source>
        <dbReference type="EMBL" id="MPC43072.1"/>
    </source>
</evidence>
<dbReference type="EMBL" id="VSRR010005674">
    <property type="protein sequence ID" value="MPC43072.1"/>
    <property type="molecule type" value="Genomic_DNA"/>
</dbReference>
<proteinExistence type="predicted"/>
<reference evidence="1" key="1">
    <citation type="submission" date="2019-05" db="EMBL/GenBank/DDBJ databases">
        <title>Another draft genome of Portunus trituberculatus and its Hox gene families provides insights of decapod evolution.</title>
        <authorList>
            <person name="Jeong J.-H."/>
            <person name="Song I."/>
            <person name="Kim S."/>
            <person name="Choi T."/>
            <person name="Kim D."/>
            <person name="Ryu S."/>
            <person name="Kim W."/>
        </authorList>
    </citation>
    <scope>NUCLEOTIDE SEQUENCE [LARGE SCALE GENOMIC DNA]</scope>
    <source>
        <tissue evidence="1">Muscle</tissue>
    </source>
</reference>
<comment type="caution">
    <text evidence="1">The sequence shown here is derived from an EMBL/GenBank/DDBJ whole genome shotgun (WGS) entry which is preliminary data.</text>
</comment>
<dbReference type="Proteomes" id="UP000324222">
    <property type="component" value="Unassembled WGS sequence"/>
</dbReference>
<organism evidence="1 2">
    <name type="scientific">Portunus trituberculatus</name>
    <name type="common">Swimming crab</name>
    <name type="synonym">Neptunus trituberculatus</name>
    <dbReference type="NCBI Taxonomy" id="210409"/>
    <lineage>
        <taxon>Eukaryota</taxon>
        <taxon>Metazoa</taxon>
        <taxon>Ecdysozoa</taxon>
        <taxon>Arthropoda</taxon>
        <taxon>Crustacea</taxon>
        <taxon>Multicrustacea</taxon>
        <taxon>Malacostraca</taxon>
        <taxon>Eumalacostraca</taxon>
        <taxon>Eucarida</taxon>
        <taxon>Decapoda</taxon>
        <taxon>Pleocyemata</taxon>
        <taxon>Brachyura</taxon>
        <taxon>Eubrachyura</taxon>
        <taxon>Portunoidea</taxon>
        <taxon>Portunidae</taxon>
        <taxon>Portuninae</taxon>
        <taxon>Portunus</taxon>
    </lineage>
</organism>
<protein>
    <submittedName>
        <fullName evidence="1">Uncharacterized protein</fullName>
    </submittedName>
</protein>
<dbReference type="AlphaFoldDB" id="A0A5B7F9E5"/>